<dbReference type="EMBL" id="JNBY01000051">
    <property type="protein sequence ID" value="KDN86849.1"/>
    <property type="molecule type" value="Genomic_DNA"/>
</dbReference>
<dbReference type="PATRIC" id="fig|1348663.4.peg.1236"/>
<organism evidence="2 3">
    <name type="scientific">Kitasatospora cheerisanensis KCTC 2395</name>
    <dbReference type="NCBI Taxonomy" id="1348663"/>
    <lineage>
        <taxon>Bacteria</taxon>
        <taxon>Bacillati</taxon>
        <taxon>Actinomycetota</taxon>
        <taxon>Actinomycetes</taxon>
        <taxon>Kitasatosporales</taxon>
        <taxon>Streptomycetaceae</taxon>
        <taxon>Kitasatospora</taxon>
    </lineage>
</organism>
<feature type="compositionally biased region" description="Low complexity" evidence="1">
    <location>
        <begin position="134"/>
        <end position="170"/>
    </location>
</feature>
<protein>
    <submittedName>
        <fullName evidence="2">Uncharacterized protein</fullName>
    </submittedName>
</protein>
<accession>A0A066Z3M9</accession>
<dbReference type="eggNOG" id="ENOG5030QRW">
    <property type="taxonomic scope" value="Bacteria"/>
</dbReference>
<dbReference type="AlphaFoldDB" id="A0A066Z3M9"/>
<evidence type="ECO:0000313" key="3">
    <source>
        <dbReference type="Proteomes" id="UP000027178"/>
    </source>
</evidence>
<feature type="compositionally biased region" description="Basic residues" evidence="1">
    <location>
        <begin position="92"/>
        <end position="105"/>
    </location>
</feature>
<keyword evidence="3" id="KW-1185">Reference proteome</keyword>
<feature type="compositionally biased region" description="Basic and acidic residues" evidence="1">
    <location>
        <begin position="73"/>
        <end position="82"/>
    </location>
</feature>
<evidence type="ECO:0000313" key="2">
    <source>
        <dbReference type="EMBL" id="KDN86849.1"/>
    </source>
</evidence>
<feature type="region of interest" description="Disordered" evidence="1">
    <location>
        <begin position="58"/>
        <end position="176"/>
    </location>
</feature>
<proteinExistence type="predicted"/>
<reference evidence="2 3" key="1">
    <citation type="submission" date="2014-05" db="EMBL/GenBank/DDBJ databases">
        <title>Draft Genome Sequence of Kitasatospora cheerisanensis KCTC 2395.</title>
        <authorList>
            <person name="Nam D.H."/>
        </authorList>
    </citation>
    <scope>NUCLEOTIDE SEQUENCE [LARGE SCALE GENOMIC DNA]</scope>
    <source>
        <strain evidence="2 3">KCTC 2395</strain>
    </source>
</reference>
<dbReference type="RefSeq" id="WP_341865350.1">
    <property type="nucleotide sequence ID" value="NZ_KK853997.1"/>
</dbReference>
<feature type="compositionally biased region" description="Low complexity" evidence="1">
    <location>
        <begin position="108"/>
        <end position="124"/>
    </location>
</feature>
<comment type="caution">
    <text evidence="2">The sequence shown here is derived from an EMBL/GenBank/DDBJ whole genome shotgun (WGS) entry which is preliminary data.</text>
</comment>
<sequence length="176" mass="18285">MSGGDQFTFNAPITQSVIGGTGNVQNNYAGPAADQAPAVRELAAELARLVQQEAPALAPTADAVHGELATAEDEGRTAEPGRLRGWLGADRPRRHRRRRGRHRGRGAGARPRPVTGRPPTAARPVTAGRQSVCTSASTPSPRSRRSPSSSGTVSAAAPAAAGRRCGGRSTPGRSRW</sequence>
<dbReference type="HOGENOM" id="CLU_1523195_0_0_11"/>
<name>A0A066Z3M9_9ACTN</name>
<dbReference type="Proteomes" id="UP000027178">
    <property type="component" value="Unassembled WGS sequence"/>
</dbReference>
<gene>
    <name evidence="2" type="ORF">KCH_12950</name>
</gene>
<evidence type="ECO:0000256" key="1">
    <source>
        <dbReference type="SAM" id="MobiDB-lite"/>
    </source>
</evidence>